<dbReference type="AlphaFoldDB" id="A0A9J6QLV1"/>
<gene>
    <name evidence="1" type="ORF">OBO34_07230</name>
</gene>
<evidence type="ECO:0000313" key="1">
    <source>
        <dbReference type="EMBL" id="MCU7378145.1"/>
    </source>
</evidence>
<comment type="caution">
    <text evidence="1">The sequence shown here is derived from an EMBL/GenBank/DDBJ whole genome shotgun (WGS) entry which is preliminary data.</text>
</comment>
<keyword evidence="2" id="KW-1185">Reference proteome</keyword>
<dbReference type="Proteomes" id="UP001065549">
    <property type="component" value="Unassembled WGS sequence"/>
</dbReference>
<reference evidence="1" key="1">
    <citation type="submission" date="2022-09" db="EMBL/GenBank/DDBJ databases">
        <title>Culturomic study of gut microbiota in children with autism spectrum disorder.</title>
        <authorList>
            <person name="Efimov B.A."/>
            <person name="Chaplin A.V."/>
            <person name="Sokolova S.R."/>
            <person name="Pikina A.P."/>
            <person name="Korzhanova M."/>
            <person name="Belova V."/>
            <person name="Korostin D."/>
        </authorList>
    </citation>
    <scope>NUCLEOTIDE SEQUENCE</scope>
    <source>
        <strain evidence="1">ASD5510</strain>
    </source>
</reference>
<protein>
    <submittedName>
        <fullName evidence="1">Uncharacterized protein</fullName>
    </submittedName>
</protein>
<dbReference type="EMBL" id="JAOSHN010000003">
    <property type="protein sequence ID" value="MCU7378145.1"/>
    <property type="molecule type" value="Genomic_DNA"/>
</dbReference>
<dbReference type="RefSeq" id="WP_148399162.1">
    <property type="nucleotide sequence ID" value="NZ_JAOSHN010000003.1"/>
</dbReference>
<evidence type="ECO:0000313" key="2">
    <source>
        <dbReference type="Proteomes" id="UP001065549"/>
    </source>
</evidence>
<organism evidence="1 2">
    <name type="scientific">Hominibacterium faecale</name>
    <dbReference type="NCBI Taxonomy" id="2839743"/>
    <lineage>
        <taxon>Bacteria</taxon>
        <taxon>Bacillati</taxon>
        <taxon>Bacillota</taxon>
        <taxon>Clostridia</taxon>
        <taxon>Peptostreptococcales</taxon>
        <taxon>Anaerovoracaceae</taxon>
        <taxon>Hominibacterium</taxon>
    </lineage>
</organism>
<sequence length="122" mass="14323">MRLIDADEFAQRVTIMGFKDMQLAKAVVLVDLIKSQPTVCDMDVVRATLKELYKYKELGTLKDLHEVKEKQVAKKPVKVDVQPYIRKKFADSYTCPICHRQVERRWNGCPHCLQRLEWEEAE</sequence>
<proteinExistence type="predicted"/>
<name>A0A9J6QLV1_9FIRM</name>
<accession>A0A9J6QLV1</accession>